<dbReference type="OrthoDB" id="9778567at2"/>
<dbReference type="EMBL" id="BATM01000023">
    <property type="protein sequence ID" value="GAD80086.1"/>
    <property type="molecule type" value="Genomic_DNA"/>
</dbReference>
<dbReference type="PANTHER" id="PTHR34698">
    <property type="entry name" value="5-OXOPROLINASE SUBUNIT B"/>
    <property type="match status" value="1"/>
</dbReference>
<keyword evidence="6" id="KW-1185">Reference proteome</keyword>
<reference evidence="5 6" key="1">
    <citation type="submission" date="2013-09" db="EMBL/GenBank/DDBJ databases">
        <title>Whole genome shotgun sequence of Vibrio ezurae NBRC 102218.</title>
        <authorList>
            <person name="Yoshida I."/>
            <person name="Hosoyama A."/>
            <person name="Numata M."/>
            <person name="Hashimoto M."/>
            <person name="Hosoyama Y."/>
            <person name="Tsuchikane K."/>
            <person name="Noguchi M."/>
            <person name="Hirakata S."/>
            <person name="Ichikawa N."/>
            <person name="Ohji S."/>
            <person name="Yamazoe A."/>
            <person name="Fujita N."/>
        </authorList>
    </citation>
    <scope>NUCLEOTIDE SEQUENCE [LARGE SCALE GENOMIC DNA]</scope>
    <source>
        <strain evidence="5 6">NBRC 102218</strain>
    </source>
</reference>
<dbReference type="AlphaFoldDB" id="U3AJH8"/>
<dbReference type="InterPro" id="IPR029000">
    <property type="entry name" value="Cyclophilin-like_dom_sf"/>
</dbReference>
<evidence type="ECO:0000259" key="4">
    <source>
        <dbReference type="SMART" id="SM00796"/>
    </source>
</evidence>
<dbReference type="Proteomes" id="UP000016562">
    <property type="component" value="Unassembled WGS sequence"/>
</dbReference>
<dbReference type="GO" id="GO:0016787">
    <property type="term" value="F:hydrolase activity"/>
    <property type="evidence" value="ECO:0007669"/>
    <property type="project" value="UniProtKB-KW"/>
</dbReference>
<comment type="caution">
    <text evidence="5">The sequence shown here is derived from an EMBL/GenBank/DDBJ whole genome shotgun (WGS) entry which is preliminary data.</text>
</comment>
<dbReference type="Gene3D" id="3.30.1360.40">
    <property type="match status" value="1"/>
</dbReference>
<evidence type="ECO:0000256" key="3">
    <source>
        <dbReference type="ARBA" id="ARBA00022840"/>
    </source>
</evidence>
<keyword evidence="2 5" id="KW-0378">Hydrolase</keyword>
<evidence type="ECO:0000256" key="1">
    <source>
        <dbReference type="ARBA" id="ARBA00022741"/>
    </source>
</evidence>
<dbReference type="SUPFAM" id="SSF50891">
    <property type="entry name" value="Cyclophilin-like"/>
    <property type="match status" value="1"/>
</dbReference>
<dbReference type="STRING" id="1219080.VEZ01S_23_00380"/>
<proteinExistence type="predicted"/>
<evidence type="ECO:0000313" key="6">
    <source>
        <dbReference type="Proteomes" id="UP000016562"/>
    </source>
</evidence>
<protein>
    <submittedName>
        <fullName evidence="5">Putative allophanate hydrolase</fullName>
    </submittedName>
</protein>
<gene>
    <name evidence="5" type="ORF">VEZ01S_23_00380</name>
</gene>
<name>U3AJH8_9VIBR</name>
<feature type="domain" description="Carboxyltransferase" evidence="4">
    <location>
        <begin position="9"/>
        <end position="211"/>
    </location>
</feature>
<accession>U3AJH8</accession>
<dbReference type="SUPFAM" id="SSF160467">
    <property type="entry name" value="PH0987 N-terminal domain-like"/>
    <property type="match status" value="1"/>
</dbReference>
<dbReference type="NCBIfam" id="TIGR00370">
    <property type="entry name" value="5-oxoprolinase subunit PxpB"/>
    <property type="match status" value="1"/>
</dbReference>
<dbReference type="GO" id="GO:0005524">
    <property type="term" value="F:ATP binding"/>
    <property type="evidence" value="ECO:0007669"/>
    <property type="project" value="UniProtKB-KW"/>
</dbReference>
<dbReference type="RefSeq" id="WP_021713794.1">
    <property type="nucleotide sequence ID" value="NZ_BATM01000023.1"/>
</dbReference>
<dbReference type="InterPro" id="IPR003833">
    <property type="entry name" value="CT_C_D"/>
</dbReference>
<dbReference type="InterPro" id="IPR010016">
    <property type="entry name" value="PxpB"/>
</dbReference>
<dbReference type="SMART" id="SM00796">
    <property type="entry name" value="AHS1"/>
    <property type="match status" value="1"/>
</dbReference>
<keyword evidence="1" id="KW-0547">Nucleotide-binding</keyword>
<dbReference type="eggNOG" id="COG2049">
    <property type="taxonomic scope" value="Bacteria"/>
</dbReference>
<evidence type="ECO:0000256" key="2">
    <source>
        <dbReference type="ARBA" id="ARBA00022801"/>
    </source>
</evidence>
<organism evidence="5 6">
    <name type="scientific">Vibrio ezurae NBRC 102218</name>
    <dbReference type="NCBI Taxonomy" id="1219080"/>
    <lineage>
        <taxon>Bacteria</taxon>
        <taxon>Pseudomonadati</taxon>
        <taxon>Pseudomonadota</taxon>
        <taxon>Gammaproteobacteria</taxon>
        <taxon>Vibrionales</taxon>
        <taxon>Vibrionaceae</taxon>
        <taxon>Vibrio</taxon>
    </lineage>
</organism>
<dbReference type="PANTHER" id="PTHR34698:SF2">
    <property type="entry name" value="5-OXOPROLINASE SUBUNIT B"/>
    <property type="match status" value="1"/>
</dbReference>
<evidence type="ECO:0000313" key="5">
    <source>
        <dbReference type="EMBL" id="GAD80086.1"/>
    </source>
</evidence>
<keyword evidence="3" id="KW-0067">ATP-binding</keyword>
<dbReference type="Pfam" id="PF02682">
    <property type="entry name" value="CT_C_D"/>
    <property type="match status" value="1"/>
</dbReference>
<dbReference type="Gene3D" id="2.40.100.10">
    <property type="entry name" value="Cyclophilin-like"/>
    <property type="match status" value="1"/>
</dbReference>
<sequence>MKISQDALPQIQRVGECSVLIELSEHITPEISTHVNALVHTITKTLQPAPINYTPSYTSVLLEFSALHFDWVHIQKQLNSLLAKSLHSTTETTRPIIEVPVYYAASVALDAKRYQTLTGLTLSEIAALHTSVTYQVYALGFSPGFAFMAEVPTALQLPRLDAPRAQVPKGSVAIAGPQTAIYPQTSPGGWNVIGRTPSALYTPNSQPMTLLSAGDSVRFVSITQNEFKALGGDI</sequence>